<evidence type="ECO:0000313" key="2">
    <source>
        <dbReference type="Proteomes" id="UP001151760"/>
    </source>
</evidence>
<dbReference type="EMBL" id="BQNB010020536">
    <property type="protein sequence ID" value="GJT97047.1"/>
    <property type="molecule type" value="Genomic_DNA"/>
</dbReference>
<protein>
    <submittedName>
        <fullName evidence="1">Uncharacterized protein</fullName>
    </submittedName>
</protein>
<sequence>MTSFNKRKCVGCGQPCDGFYCYLCTCQQCGVNLINGICLNCTYGDGKPVTCCGCEGPLNGGFCSFCASRAGNSFAYDPNPNSFDDSQNLSDYPPQPQYQTYSCELCGNDAHYDYDCPPQVPFVYNQDPCFNQNFDNNFPQTSPSFPQQYLFCENYGGPHETFHCQPMNQNFYNSNSSGFEQFQPPQYPVIHHPPQETSMEMLQASKNLMKSIQTFLKKFDCISFREKPMALLLAHERFSKIKQAFREEQHQPENIQELLRKLLNDLQILNGILLERGEQAAQISTPYWKCPIFYDDDEYTIQYREYLENSSNAITPDLPTDEPDNSLSMGDEHLSTISETESDEVIKSSVEDLVLIPSESEGISDDTCDVPFCDNSPPLDVLNDHFEIFSDFNDDCTSSDDDSFENIDYVEASPPDSELVSLEEVKDDILHEKLLNINLLIAKIESLNDNPTPDCVLKSPSPFPIPVEDSDSFFEKSDTSLSYSDNSLPEFETFSDHTEETMSGSTTTHADNSLPEYDSFHFEIEPDQGELSRVVMETILGEPRVHVPNVLPTHPTLYQDSDFSPFDDSLRSDLVVSFPSRTRNKIFDPRISIKVQSERFLSLDEISNSFISDPLFPVIETLLPFLSENKDKVFNPGILASKEEKSPHSLSYRDFKVFYLINNSESPMMIYRGDIPILDAPYLHFYPP</sequence>
<organism evidence="1 2">
    <name type="scientific">Tanacetum coccineum</name>
    <dbReference type="NCBI Taxonomy" id="301880"/>
    <lineage>
        <taxon>Eukaryota</taxon>
        <taxon>Viridiplantae</taxon>
        <taxon>Streptophyta</taxon>
        <taxon>Embryophyta</taxon>
        <taxon>Tracheophyta</taxon>
        <taxon>Spermatophyta</taxon>
        <taxon>Magnoliopsida</taxon>
        <taxon>eudicotyledons</taxon>
        <taxon>Gunneridae</taxon>
        <taxon>Pentapetalae</taxon>
        <taxon>asterids</taxon>
        <taxon>campanulids</taxon>
        <taxon>Asterales</taxon>
        <taxon>Asteraceae</taxon>
        <taxon>Asteroideae</taxon>
        <taxon>Anthemideae</taxon>
        <taxon>Anthemidinae</taxon>
        <taxon>Tanacetum</taxon>
    </lineage>
</organism>
<comment type="caution">
    <text evidence="1">The sequence shown here is derived from an EMBL/GenBank/DDBJ whole genome shotgun (WGS) entry which is preliminary data.</text>
</comment>
<dbReference type="Proteomes" id="UP001151760">
    <property type="component" value="Unassembled WGS sequence"/>
</dbReference>
<proteinExistence type="predicted"/>
<evidence type="ECO:0000313" key="1">
    <source>
        <dbReference type="EMBL" id="GJT97047.1"/>
    </source>
</evidence>
<reference evidence="1" key="2">
    <citation type="submission" date="2022-01" db="EMBL/GenBank/DDBJ databases">
        <authorList>
            <person name="Yamashiro T."/>
            <person name="Shiraishi A."/>
            <person name="Satake H."/>
            <person name="Nakayama K."/>
        </authorList>
    </citation>
    <scope>NUCLEOTIDE SEQUENCE</scope>
</reference>
<reference evidence="1" key="1">
    <citation type="journal article" date="2022" name="Int. J. Mol. Sci.">
        <title>Draft Genome of Tanacetum Coccineum: Genomic Comparison of Closely Related Tanacetum-Family Plants.</title>
        <authorList>
            <person name="Yamashiro T."/>
            <person name="Shiraishi A."/>
            <person name="Nakayama K."/>
            <person name="Satake H."/>
        </authorList>
    </citation>
    <scope>NUCLEOTIDE SEQUENCE</scope>
</reference>
<accession>A0ABQ5IC86</accession>
<name>A0ABQ5IC86_9ASTR</name>
<gene>
    <name evidence="1" type="ORF">Tco_1092565</name>
</gene>
<keyword evidence="2" id="KW-1185">Reference proteome</keyword>